<keyword evidence="2" id="KW-0732">Signal</keyword>
<protein>
    <recommendedName>
        <fullName evidence="5">Secreted protein</fullName>
    </recommendedName>
</protein>
<feature type="signal peptide" evidence="2">
    <location>
        <begin position="1"/>
        <end position="27"/>
    </location>
</feature>
<evidence type="ECO:0008006" key="5">
    <source>
        <dbReference type="Google" id="ProtNLM"/>
    </source>
</evidence>
<gene>
    <name evidence="3" type="ORF">NCGR_LOCUS53276</name>
</gene>
<dbReference type="Proteomes" id="UP000604825">
    <property type="component" value="Unassembled WGS sequence"/>
</dbReference>
<comment type="caution">
    <text evidence="3">The sequence shown here is derived from an EMBL/GenBank/DDBJ whole genome shotgun (WGS) entry which is preliminary data.</text>
</comment>
<name>A0A811RJ42_9POAL</name>
<evidence type="ECO:0000313" key="3">
    <source>
        <dbReference type="EMBL" id="CAD6269980.1"/>
    </source>
</evidence>
<keyword evidence="4" id="KW-1185">Reference proteome</keyword>
<evidence type="ECO:0000313" key="4">
    <source>
        <dbReference type="Proteomes" id="UP000604825"/>
    </source>
</evidence>
<dbReference type="EMBL" id="CAJGYO010000015">
    <property type="protein sequence ID" value="CAD6269980.1"/>
    <property type="molecule type" value="Genomic_DNA"/>
</dbReference>
<evidence type="ECO:0000256" key="1">
    <source>
        <dbReference type="SAM" id="MobiDB-lite"/>
    </source>
</evidence>
<organism evidence="3 4">
    <name type="scientific">Miscanthus lutarioriparius</name>
    <dbReference type="NCBI Taxonomy" id="422564"/>
    <lineage>
        <taxon>Eukaryota</taxon>
        <taxon>Viridiplantae</taxon>
        <taxon>Streptophyta</taxon>
        <taxon>Embryophyta</taxon>
        <taxon>Tracheophyta</taxon>
        <taxon>Spermatophyta</taxon>
        <taxon>Magnoliopsida</taxon>
        <taxon>Liliopsida</taxon>
        <taxon>Poales</taxon>
        <taxon>Poaceae</taxon>
        <taxon>PACMAD clade</taxon>
        <taxon>Panicoideae</taxon>
        <taxon>Andropogonodae</taxon>
        <taxon>Andropogoneae</taxon>
        <taxon>Saccharinae</taxon>
        <taxon>Miscanthus</taxon>
    </lineage>
</organism>
<proteinExistence type="predicted"/>
<feature type="compositionally biased region" description="Low complexity" evidence="1">
    <location>
        <begin position="61"/>
        <end position="72"/>
    </location>
</feature>
<evidence type="ECO:0000256" key="2">
    <source>
        <dbReference type="SAM" id="SignalP"/>
    </source>
</evidence>
<feature type="chain" id="PRO_5032657591" description="Secreted protein" evidence="2">
    <location>
        <begin position="28"/>
        <end position="101"/>
    </location>
</feature>
<feature type="region of interest" description="Disordered" evidence="1">
    <location>
        <begin position="55"/>
        <end position="86"/>
    </location>
</feature>
<dbReference type="AlphaFoldDB" id="A0A811RJ42"/>
<reference evidence="3" key="1">
    <citation type="submission" date="2020-10" db="EMBL/GenBank/DDBJ databases">
        <authorList>
            <person name="Han B."/>
            <person name="Lu T."/>
            <person name="Zhao Q."/>
            <person name="Huang X."/>
            <person name="Zhao Y."/>
        </authorList>
    </citation>
    <scope>NUCLEOTIDE SEQUENCE</scope>
</reference>
<accession>A0A811RJ42</accession>
<sequence length="101" mass="11245">MASLEIRLWLTCSSAFLMCVCVGEEQGDDSEEKSKDGEELCSGKNHCLLVRYPRPSTSVNPTRAAAAQPTQAHEGTKHKECSSMQHPRYLSADELYRVPMN</sequence>